<dbReference type="InParanoid" id="A0A0D0AAW1"/>
<gene>
    <name evidence="2" type="ORF">CY34DRAFT_17145</name>
</gene>
<proteinExistence type="predicted"/>
<reference evidence="3" key="2">
    <citation type="submission" date="2015-01" db="EMBL/GenBank/DDBJ databases">
        <title>Evolutionary Origins and Diversification of the Mycorrhizal Mutualists.</title>
        <authorList>
            <consortium name="DOE Joint Genome Institute"/>
            <consortium name="Mycorrhizal Genomics Consortium"/>
            <person name="Kohler A."/>
            <person name="Kuo A."/>
            <person name="Nagy L.G."/>
            <person name="Floudas D."/>
            <person name="Copeland A."/>
            <person name="Barry K.W."/>
            <person name="Cichocki N."/>
            <person name="Veneault-Fourrey C."/>
            <person name="LaButti K."/>
            <person name="Lindquist E.A."/>
            <person name="Lipzen A."/>
            <person name="Lundell T."/>
            <person name="Morin E."/>
            <person name="Murat C."/>
            <person name="Riley R."/>
            <person name="Ohm R."/>
            <person name="Sun H."/>
            <person name="Tunlid A."/>
            <person name="Henrissat B."/>
            <person name="Grigoriev I.V."/>
            <person name="Hibbett D.S."/>
            <person name="Martin F."/>
        </authorList>
    </citation>
    <scope>NUCLEOTIDE SEQUENCE [LARGE SCALE GENOMIC DNA]</scope>
    <source>
        <strain evidence="3">UH-Slu-Lm8-n1</strain>
    </source>
</reference>
<dbReference type="OrthoDB" id="2857391at2759"/>
<reference evidence="2 3" key="1">
    <citation type="submission" date="2014-04" db="EMBL/GenBank/DDBJ databases">
        <authorList>
            <consortium name="DOE Joint Genome Institute"/>
            <person name="Kuo A."/>
            <person name="Ruytinx J."/>
            <person name="Rineau F."/>
            <person name="Colpaert J."/>
            <person name="Kohler A."/>
            <person name="Nagy L.G."/>
            <person name="Floudas D."/>
            <person name="Copeland A."/>
            <person name="Barry K.W."/>
            <person name="Cichocki N."/>
            <person name="Veneault-Fourrey C."/>
            <person name="LaButti K."/>
            <person name="Lindquist E.A."/>
            <person name="Lipzen A."/>
            <person name="Lundell T."/>
            <person name="Morin E."/>
            <person name="Murat C."/>
            <person name="Sun H."/>
            <person name="Tunlid A."/>
            <person name="Henrissat B."/>
            <person name="Grigoriev I.V."/>
            <person name="Hibbett D.S."/>
            <person name="Martin F."/>
            <person name="Nordberg H.P."/>
            <person name="Cantor M.N."/>
            <person name="Hua S.X."/>
        </authorList>
    </citation>
    <scope>NUCLEOTIDE SEQUENCE [LARGE SCALE GENOMIC DNA]</scope>
    <source>
        <strain evidence="2 3">UH-Slu-Lm8-n1</strain>
    </source>
</reference>
<feature type="compositionally biased region" description="Basic and acidic residues" evidence="1">
    <location>
        <begin position="1"/>
        <end position="12"/>
    </location>
</feature>
<dbReference type="HOGENOM" id="CLU_1138325_0_0_1"/>
<feature type="compositionally biased region" description="Acidic residues" evidence="1">
    <location>
        <begin position="13"/>
        <end position="32"/>
    </location>
</feature>
<sequence>MPRRDSDGKDFEAELDAVSDAEDSDSEGLSDDDLGTLRAVLSVPQPDAPMHEVCKALETAQQAYNTLRVEFRALQKDYFALSATVPARSRNRTLKKTSALDMKITSQGKIYALFNHFWASPEAKLDGSMAELYQCVPQDLHKSMEKYTAFDSLFRAAVSAECSNIVHAIKSCADIIFSDLKLDPSLFASQTDVRKRDNQDLLALLKRNSNGEYIRLAPVLFTRPDLMYGNDIYFVDVDGWAGGDIITNGDG</sequence>
<feature type="region of interest" description="Disordered" evidence="1">
    <location>
        <begin position="1"/>
        <end position="32"/>
    </location>
</feature>
<dbReference type="AlphaFoldDB" id="A0A0D0AAW1"/>
<evidence type="ECO:0000313" key="3">
    <source>
        <dbReference type="Proteomes" id="UP000054485"/>
    </source>
</evidence>
<dbReference type="EMBL" id="KN835647">
    <property type="protein sequence ID" value="KIK35234.1"/>
    <property type="molecule type" value="Genomic_DNA"/>
</dbReference>
<dbReference type="Proteomes" id="UP000054485">
    <property type="component" value="Unassembled WGS sequence"/>
</dbReference>
<keyword evidence="3" id="KW-1185">Reference proteome</keyword>
<organism evidence="2 3">
    <name type="scientific">Suillus luteus UH-Slu-Lm8-n1</name>
    <dbReference type="NCBI Taxonomy" id="930992"/>
    <lineage>
        <taxon>Eukaryota</taxon>
        <taxon>Fungi</taxon>
        <taxon>Dikarya</taxon>
        <taxon>Basidiomycota</taxon>
        <taxon>Agaricomycotina</taxon>
        <taxon>Agaricomycetes</taxon>
        <taxon>Agaricomycetidae</taxon>
        <taxon>Boletales</taxon>
        <taxon>Suillineae</taxon>
        <taxon>Suillaceae</taxon>
        <taxon>Suillus</taxon>
    </lineage>
</organism>
<name>A0A0D0AAW1_9AGAM</name>
<protein>
    <submittedName>
        <fullName evidence="2">Uncharacterized protein</fullName>
    </submittedName>
</protein>
<accession>A0A0D0AAW1</accession>
<evidence type="ECO:0000313" key="2">
    <source>
        <dbReference type="EMBL" id="KIK35234.1"/>
    </source>
</evidence>
<evidence type="ECO:0000256" key="1">
    <source>
        <dbReference type="SAM" id="MobiDB-lite"/>
    </source>
</evidence>